<name>A0ABW5EJT4_9GAMM</name>
<comment type="caution">
    <text evidence="3">The sequence shown here is derived from an EMBL/GenBank/DDBJ whole genome shotgun (WGS) entry which is preliminary data.</text>
</comment>
<feature type="signal peptide" evidence="1">
    <location>
        <begin position="1"/>
        <end position="19"/>
    </location>
</feature>
<reference evidence="4" key="1">
    <citation type="journal article" date="2019" name="Int. J. Syst. Evol. Microbiol.">
        <title>The Global Catalogue of Microorganisms (GCM) 10K type strain sequencing project: providing services to taxonomists for standard genome sequencing and annotation.</title>
        <authorList>
            <consortium name="The Broad Institute Genomics Platform"/>
            <consortium name="The Broad Institute Genome Sequencing Center for Infectious Disease"/>
            <person name="Wu L."/>
            <person name="Ma J."/>
        </authorList>
    </citation>
    <scope>NUCLEOTIDE SEQUENCE [LARGE SCALE GENOMIC DNA]</scope>
    <source>
        <strain evidence="4">KCTC 12848</strain>
    </source>
</reference>
<feature type="chain" id="PRO_5046087374" evidence="1">
    <location>
        <begin position="20"/>
        <end position="167"/>
    </location>
</feature>
<feature type="domain" description="DUF2059" evidence="2">
    <location>
        <begin position="90"/>
        <end position="148"/>
    </location>
</feature>
<organism evidence="3 4">
    <name type="scientific">Microbulbifer halophilus</name>
    <dbReference type="NCBI Taxonomy" id="453963"/>
    <lineage>
        <taxon>Bacteria</taxon>
        <taxon>Pseudomonadati</taxon>
        <taxon>Pseudomonadota</taxon>
        <taxon>Gammaproteobacteria</taxon>
        <taxon>Cellvibrionales</taxon>
        <taxon>Microbulbiferaceae</taxon>
        <taxon>Microbulbifer</taxon>
    </lineage>
</organism>
<dbReference type="EMBL" id="JBHUJD010000022">
    <property type="protein sequence ID" value="MFD2311744.1"/>
    <property type="molecule type" value="Genomic_DNA"/>
</dbReference>
<gene>
    <name evidence="3" type="ORF">ACFSKX_15050</name>
</gene>
<evidence type="ECO:0000259" key="2">
    <source>
        <dbReference type="Pfam" id="PF09832"/>
    </source>
</evidence>
<evidence type="ECO:0000313" key="4">
    <source>
        <dbReference type="Proteomes" id="UP001597425"/>
    </source>
</evidence>
<evidence type="ECO:0000256" key="1">
    <source>
        <dbReference type="SAM" id="SignalP"/>
    </source>
</evidence>
<evidence type="ECO:0000313" key="3">
    <source>
        <dbReference type="EMBL" id="MFD2311744.1"/>
    </source>
</evidence>
<keyword evidence="1" id="KW-0732">Signal</keyword>
<dbReference type="Pfam" id="PF09832">
    <property type="entry name" value="DUF2059"/>
    <property type="match status" value="1"/>
</dbReference>
<protein>
    <submittedName>
        <fullName evidence="3">DUF2059 domain-containing protein</fullName>
    </submittedName>
</protein>
<dbReference type="InterPro" id="IPR018637">
    <property type="entry name" value="DUF2059"/>
</dbReference>
<dbReference type="Proteomes" id="UP001597425">
    <property type="component" value="Unassembled WGS sequence"/>
</dbReference>
<accession>A0ABW5EJT4</accession>
<sequence>MKKLLIAIAASLFCPLALANAPSDDSIHELMEVTQTKQLMDRAMAQLDGMMKSSMQQALAGQEVTDEDQKILDEMRGEMTNVMKAEFSWEKMAPAFTQVYKQSLTQSEVDGMLEFYQTDAGKALIAKMPNVMQQTMQLMQQKSAAMAPKIQEIQKQAMARIQENDQQ</sequence>
<proteinExistence type="predicted"/>
<dbReference type="RefSeq" id="WP_265722346.1">
    <property type="nucleotide sequence ID" value="NZ_JAPIVK010000022.1"/>
</dbReference>
<keyword evidence="4" id="KW-1185">Reference proteome</keyword>